<comment type="subunit">
    <text evidence="4">The glycine cleavage system is composed of four proteins: P, T, L and H. In this organism, the P 'protein' is a heterodimer of two subunits.</text>
</comment>
<sequence>MRYIPNTDAQRAEMLSTVGVSSVEDLFADLPSSVKLKGLLDLPEAMSEIDLLKHLKSLAAQNLDACSTSCFLGAGVYNHFIPVVIDHMISRSEFTTSYTPYQPEISQGTLQAIFEYQTMICELTGMDVANASMYDGATSIAEAVYMACASTKKDLVLVARSVNPQSRAVLETYASLRGITVQEIGHSNGAINLDDLKANLTDKVGAVVVQSPNFFGAVEDLKAIGDMTHDAKALFIVASDLMALSLLEAPGKLGADVVVGDGQSAGNAMSFGGPHFGFFAATQKLVRKIPGRIVGETLDRNGKKCYVLTLQAREQHIRREKASSNICSNQSLCALAGAVYLSLMGKEGLKEVAKQCLLKAAYTRDELVKTGSFQAPFTGPFFREFVVTSKEAPEAINSRLIERGIIGGYDLTADYPELENGWLVAVTEKRTKAEIDGFVAIAGGK</sequence>
<keyword evidence="7" id="KW-1185">Reference proteome</keyword>
<name>A0A1X7J004_9BACT</name>
<evidence type="ECO:0000259" key="5">
    <source>
        <dbReference type="Pfam" id="PF02347"/>
    </source>
</evidence>
<proteinExistence type="inferred from homology"/>
<dbReference type="HAMAP" id="MF_00712">
    <property type="entry name" value="GcvPA"/>
    <property type="match status" value="1"/>
</dbReference>
<dbReference type="InterPro" id="IPR049315">
    <property type="entry name" value="GDC-P_N"/>
</dbReference>
<dbReference type="Gene3D" id="3.40.640.10">
    <property type="entry name" value="Type I PLP-dependent aspartate aminotransferase-like (Major domain)"/>
    <property type="match status" value="1"/>
</dbReference>
<evidence type="ECO:0000256" key="4">
    <source>
        <dbReference type="HAMAP-Rule" id="MF_00712"/>
    </source>
</evidence>
<dbReference type="Pfam" id="PF02347">
    <property type="entry name" value="GDC-P"/>
    <property type="match status" value="1"/>
</dbReference>
<dbReference type="InterPro" id="IPR015421">
    <property type="entry name" value="PyrdxlP-dep_Trfase_major"/>
</dbReference>
<dbReference type="CDD" id="cd00613">
    <property type="entry name" value="GDC-P"/>
    <property type="match status" value="1"/>
</dbReference>
<gene>
    <name evidence="4" type="primary">gcvPA</name>
    <name evidence="6" type="ORF">SAMN06275492_1077</name>
</gene>
<reference evidence="7" key="1">
    <citation type="submission" date="2017-04" db="EMBL/GenBank/DDBJ databases">
        <authorList>
            <person name="Varghese N."/>
            <person name="Submissions S."/>
        </authorList>
    </citation>
    <scope>NUCLEOTIDE SEQUENCE [LARGE SCALE GENOMIC DNA]</scope>
    <source>
        <strain evidence="7">USBA 82</strain>
    </source>
</reference>
<dbReference type="PIRSF" id="PIRSF006815">
    <property type="entry name" value="GcvPA"/>
    <property type="match status" value="1"/>
</dbReference>
<dbReference type="PANTHER" id="PTHR42806">
    <property type="entry name" value="GLYCINE CLEAVAGE SYSTEM P-PROTEIN"/>
    <property type="match status" value="1"/>
</dbReference>
<dbReference type="AlphaFoldDB" id="A0A1X7J004"/>
<evidence type="ECO:0000256" key="1">
    <source>
        <dbReference type="ARBA" id="ARBA00003788"/>
    </source>
</evidence>
<dbReference type="PANTHER" id="PTHR42806:SF1">
    <property type="entry name" value="GLYCINE DEHYDROGENASE (DECARBOXYLATING)"/>
    <property type="match status" value="1"/>
</dbReference>
<comment type="catalytic activity">
    <reaction evidence="3 4">
        <text>N(6)-[(R)-lipoyl]-L-lysyl-[glycine-cleavage complex H protein] + glycine + H(+) = N(6)-[(R)-S(8)-aminomethyldihydrolipoyl]-L-lysyl-[glycine-cleavage complex H protein] + CO2</text>
        <dbReference type="Rhea" id="RHEA:24304"/>
        <dbReference type="Rhea" id="RHEA-COMP:10494"/>
        <dbReference type="Rhea" id="RHEA-COMP:10495"/>
        <dbReference type="ChEBI" id="CHEBI:15378"/>
        <dbReference type="ChEBI" id="CHEBI:16526"/>
        <dbReference type="ChEBI" id="CHEBI:57305"/>
        <dbReference type="ChEBI" id="CHEBI:83099"/>
        <dbReference type="ChEBI" id="CHEBI:83143"/>
        <dbReference type="EC" id="1.4.4.2"/>
    </reaction>
</comment>
<accession>A0A1X7J004</accession>
<dbReference type="EMBL" id="FXBB01000007">
    <property type="protein sequence ID" value="SMG20800.1"/>
    <property type="molecule type" value="Genomic_DNA"/>
</dbReference>
<dbReference type="EC" id="1.4.4.2" evidence="4"/>
<feature type="domain" description="Glycine cleavage system P-protein N-terminal" evidence="5">
    <location>
        <begin position="1"/>
        <end position="439"/>
    </location>
</feature>
<dbReference type="NCBIfam" id="NF001696">
    <property type="entry name" value="PRK00451.1"/>
    <property type="match status" value="1"/>
</dbReference>
<evidence type="ECO:0000256" key="2">
    <source>
        <dbReference type="ARBA" id="ARBA00023002"/>
    </source>
</evidence>
<dbReference type="InterPro" id="IPR023010">
    <property type="entry name" value="GcvPA"/>
</dbReference>
<comment type="similarity">
    <text evidence="4">Belongs to the GcvP family. N-terminal subunit subfamily.</text>
</comment>
<evidence type="ECO:0000313" key="6">
    <source>
        <dbReference type="EMBL" id="SMG20800.1"/>
    </source>
</evidence>
<keyword evidence="2 4" id="KW-0560">Oxidoreductase</keyword>
<dbReference type="InterPro" id="IPR020581">
    <property type="entry name" value="GDC_P"/>
</dbReference>
<dbReference type="GO" id="GO:0009116">
    <property type="term" value="P:nucleoside metabolic process"/>
    <property type="evidence" value="ECO:0007669"/>
    <property type="project" value="InterPro"/>
</dbReference>
<comment type="function">
    <text evidence="1 4">The glycine cleavage system catalyzes the degradation of glycine. The P protein binds the alpha-amino group of glycine through its pyridoxal phosphate cofactor; CO(2) is released and the remaining methylamine moiety is then transferred to the lipoamide cofactor of the H protein.</text>
</comment>
<evidence type="ECO:0000256" key="3">
    <source>
        <dbReference type="ARBA" id="ARBA00049026"/>
    </source>
</evidence>
<dbReference type="STRING" id="561720.SAMN06275492_1077"/>
<protein>
    <recommendedName>
        <fullName evidence="4">Probable glycine dehydrogenase (decarboxylating) subunit 1</fullName>
        <ecNumber evidence="4">1.4.4.2</ecNumber>
    </recommendedName>
    <alternativeName>
        <fullName evidence="4">Glycine cleavage system P-protein subunit 1</fullName>
    </alternativeName>
    <alternativeName>
        <fullName evidence="4">Glycine decarboxylase subunit 1</fullName>
    </alternativeName>
    <alternativeName>
        <fullName evidence="4">Glycine dehydrogenase (aminomethyl-transferring) subunit 1</fullName>
    </alternativeName>
</protein>
<evidence type="ECO:0000313" key="7">
    <source>
        <dbReference type="Proteomes" id="UP000193355"/>
    </source>
</evidence>
<dbReference type="Gene3D" id="3.90.1150.10">
    <property type="entry name" value="Aspartate Aminotransferase, domain 1"/>
    <property type="match status" value="1"/>
</dbReference>
<organism evidence="6 7">
    <name type="scientific">Dethiosulfovibrio salsuginis</name>
    <dbReference type="NCBI Taxonomy" id="561720"/>
    <lineage>
        <taxon>Bacteria</taxon>
        <taxon>Thermotogati</taxon>
        <taxon>Synergistota</taxon>
        <taxon>Synergistia</taxon>
        <taxon>Synergistales</taxon>
        <taxon>Dethiosulfovibrionaceae</taxon>
        <taxon>Dethiosulfovibrio</taxon>
    </lineage>
</organism>
<dbReference type="Proteomes" id="UP000193355">
    <property type="component" value="Unassembled WGS sequence"/>
</dbReference>
<dbReference type="GO" id="GO:0019464">
    <property type="term" value="P:glycine decarboxylation via glycine cleavage system"/>
    <property type="evidence" value="ECO:0007669"/>
    <property type="project" value="UniProtKB-UniRule"/>
</dbReference>
<dbReference type="InterPro" id="IPR015422">
    <property type="entry name" value="PyrdxlP-dep_Trfase_small"/>
</dbReference>
<dbReference type="RefSeq" id="WP_085544078.1">
    <property type="nucleotide sequence ID" value="NZ_FXBB01000007.1"/>
</dbReference>
<dbReference type="GO" id="GO:0004375">
    <property type="term" value="F:glycine dehydrogenase (decarboxylating) activity"/>
    <property type="evidence" value="ECO:0007669"/>
    <property type="project" value="UniProtKB-EC"/>
</dbReference>
<dbReference type="SUPFAM" id="SSF53383">
    <property type="entry name" value="PLP-dependent transferases"/>
    <property type="match status" value="1"/>
</dbReference>
<dbReference type="InterPro" id="IPR015424">
    <property type="entry name" value="PyrdxlP-dep_Trfase"/>
</dbReference>